<dbReference type="EMBL" id="JXAK01000035">
    <property type="protein sequence ID" value="KIL39551.1"/>
    <property type="molecule type" value="Genomic_DNA"/>
</dbReference>
<comment type="caution">
    <text evidence="1">The sequence shown here is derived from an EMBL/GenBank/DDBJ whole genome shotgun (WGS) entry which is preliminary data.</text>
</comment>
<gene>
    <name evidence="1" type="ORF">SD70_19295</name>
</gene>
<organism evidence="1 2">
    <name type="scientific">Gordoniibacillus kamchatkensis</name>
    <dbReference type="NCBI Taxonomy" id="1590651"/>
    <lineage>
        <taxon>Bacteria</taxon>
        <taxon>Bacillati</taxon>
        <taxon>Bacillota</taxon>
        <taxon>Bacilli</taxon>
        <taxon>Bacillales</taxon>
        <taxon>Paenibacillaceae</taxon>
        <taxon>Gordoniibacillus</taxon>
    </lineage>
</organism>
<proteinExistence type="predicted"/>
<accession>A0ABR5AER7</accession>
<dbReference type="SUPFAM" id="SSF54060">
    <property type="entry name" value="His-Me finger endonucleases"/>
    <property type="match status" value="1"/>
</dbReference>
<dbReference type="Gene3D" id="3.90.75.20">
    <property type="match status" value="1"/>
</dbReference>
<name>A0ABR5AER7_9BACL</name>
<evidence type="ECO:0008006" key="3">
    <source>
        <dbReference type="Google" id="ProtNLM"/>
    </source>
</evidence>
<evidence type="ECO:0000313" key="2">
    <source>
        <dbReference type="Proteomes" id="UP000031967"/>
    </source>
</evidence>
<dbReference type="InterPro" id="IPR044925">
    <property type="entry name" value="His-Me_finger_sf"/>
</dbReference>
<keyword evidence="2" id="KW-1185">Reference proteome</keyword>
<evidence type="ECO:0000313" key="1">
    <source>
        <dbReference type="EMBL" id="KIL39551.1"/>
    </source>
</evidence>
<dbReference type="Proteomes" id="UP000031967">
    <property type="component" value="Unassembled WGS sequence"/>
</dbReference>
<sequence length="226" mass="25814">MTAEYEVVADLKDRVPIDNIIPLQGGLSKKQQYMIMLNNSKRVVFPGVVRMIFQNYVLFVEINTGEIYRFNADLYESLYKENKIILTRKNTGEHRVVYENGVFYPTKGEFLLNSYKRSGGRRSLLFKCNEGGHFIPRVHQIIAMLGYGSLALSALGSGRPVVPNHIDGEKENNGIGNINITTQKGNHDHHKMFIRPKYRNGFNYVELFRKKWSETTGGQANANLQP</sequence>
<dbReference type="RefSeq" id="WP_041049154.1">
    <property type="nucleotide sequence ID" value="NZ_JXAK01000035.1"/>
</dbReference>
<protein>
    <recommendedName>
        <fullName evidence="3">HNH endonuclease</fullName>
    </recommendedName>
</protein>
<reference evidence="1 2" key="1">
    <citation type="submission" date="2014-12" db="EMBL/GenBank/DDBJ databases">
        <title>Draft genome sequence of Paenibacillus kamchatkensis strain B-2647.</title>
        <authorList>
            <person name="Karlyshev A.V."/>
            <person name="Kudryashova E.B."/>
        </authorList>
    </citation>
    <scope>NUCLEOTIDE SEQUENCE [LARGE SCALE GENOMIC DNA]</scope>
    <source>
        <strain evidence="1 2">VKM B-2647</strain>
    </source>
</reference>